<accession>A0ABU0NFP9</accession>
<reference evidence="2 3" key="1">
    <citation type="submission" date="2023-07" db="EMBL/GenBank/DDBJ databases">
        <title>Comparative genomics of wheat-associated soil bacteria to identify genetic determinants of phenazine resistance.</title>
        <authorList>
            <person name="Mouncey N."/>
        </authorList>
    </citation>
    <scope>NUCLEOTIDE SEQUENCE [LARGE SCALE GENOMIC DNA]</scope>
    <source>
        <strain evidence="2 3">B2I6</strain>
    </source>
</reference>
<evidence type="ECO:0008006" key="4">
    <source>
        <dbReference type="Google" id="ProtNLM"/>
    </source>
</evidence>
<protein>
    <recommendedName>
        <fullName evidence="4">DUF2283 domain-containing protein</fullName>
    </recommendedName>
</protein>
<dbReference type="Proteomes" id="UP001230654">
    <property type="component" value="Unassembled WGS sequence"/>
</dbReference>
<sequence>MPKVKLEFGDPHRRYCLTAQPAHDGRMELTVLVYSSDGIIHGELTGELGPATSATSAASSPQQEPAPPPNRPAPGHRPPLRPA</sequence>
<proteinExistence type="predicted"/>
<gene>
    <name evidence="2" type="ORF">QF030_000102</name>
</gene>
<dbReference type="EMBL" id="JAUSWV010000001">
    <property type="protein sequence ID" value="MDQ0577924.1"/>
    <property type="molecule type" value="Genomic_DNA"/>
</dbReference>
<name>A0ABU0NFP9_STRRH</name>
<evidence type="ECO:0000313" key="2">
    <source>
        <dbReference type="EMBL" id="MDQ0577924.1"/>
    </source>
</evidence>
<organism evidence="2 3">
    <name type="scientific">Streptomyces rishiriensis</name>
    <dbReference type="NCBI Taxonomy" id="68264"/>
    <lineage>
        <taxon>Bacteria</taxon>
        <taxon>Bacillati</taxon>
        <taxon>Actinomycetota</taxon>
        <taxon>Actinomycetes</taxon>
        <taxon>Kitasatosporales</taxon>
        <taxon>Streptomycetaceae</taxon>
        <taxon>Streptomyces</taxon>
    </lineage>
</organism>
<feature type="compositionally biased region" description="Pro residues" evidence="1">
    <location>
        <begin position="64"/>
        <end position="83"/>
    </location>
</feature>
<keyword evidence="3" id="KW-1185">Reference proteome</keyword>
<comment type="caution">
    <text evidence="2">The sequence shown here is derived from an EMBL/GenBank/DDBJ whole genome shotgun (WGS) entry which is preliminary data.</text>
</comment>
<feature type="compositionally biased region" description="Low complexity" evidence="1">
    <location>
        <begin position="49"/>
        <end position="63"/>
    </location>
</feature>
<evidence type="ECO:0000256" key="1">
    <source>
        <dbReference type="SAM" id="MobiDB-lite"/>
    </source>
</evidence>
<dbReference type="RefSeq" id="WP_307160650.1">
    <property type="nucleotide sequence ID" value="NZ_JAUSWV010000001.1"/>
</dbReference>
<feature type="region of interest" description="Disordered" evidence="1">
    <location>
        <begin position="42"/>
        <end position="83"/>
    </location>
</feature>
<evidence type="ECO:0000313" key="3">
    <source>
        <dbReference type="Proteomes" id="UP001230654"/>
    </source>
</evidence>